<proteinExistence type="predicted"/>
<dbReference type="STRING" id="1121001.SAMN02745857_01454"/>
<dbReference type="EMBL" id="FWXD01000007">
    <property type="protein sequence ID" value="SMC22736.1"/>
    <property type="molecule type" value="Genomic_DNA"/>
</dbReference>
<keyword evidence="4" id="KW-0689">Ribosomal protein</keyword>
<dbReference type="OrthoDB" id="1821130at2"/>
<dbReference type="PANTHER" id="PTHR43877">
    <property type="entry name" value="AMINOALKYLPHOSPHONATE N-ACETYLTRANSFERASE-RELATED-RELATED"/>
    <property type="match status" value="1"/>
</dbReference>
<dbReference type="RefSeq" id="WP_084090121.1">
    <property type="nucleotide sequence ID" value="NZ_FWXD01000007.1"/>
</dbReference>
<dbReference type="InterPro" id="IPR000182">
    <property type="entry name" value="GNAT_dom"/>
</dbReference>
<name>A0A1W1XFK8_9NEIS</name>
<dbReference type="PANTHER" id="PTHR43877:SF1">
    <property type="entry name" value="ACETYLTRANSFERASE"/>
    <property type="match status" value="1"/>
</dbReference>
<evidence type="ECO:0000259" key="3">
    <source>
        <dbReference type="PROSITE" id="PS51186"/>
    </source>
</evidence>
<dbReference type="SUPFAM" id="SSF55729">
    <property type="entry name" value="Acyl-CoA N-acyltransferases (Nat)"/>
    <property type="match status" value="1"/>
</dbReference>
<dbReference type="InterPro" id="IPR050832">
    <property type="entry name" value="Bact_Acetyltransf"/>
</dbReference>
<dbReference type="GO" id="GO:0016747">
    <property type="term" value="F:acyltransferase activity, transferring groups other than amino-acyl groups"/>
    <property type="evidence" value="ECO:0007669"/>
    <property type="project" value="InterPro"/>
</dbReference>
<evidence type="ECO:0000313" key="5">
    <source>
        <dbReference type="Proteomes" id="UP000192761"/>
    </source>
</evidence>
<gene>
    <name evidence="4" type="ORF">SAMN02745857_01454</name>
</gene>
<sequence length="142" mass="15604">MQIRPFTVDDCLPAIAFWQGMAGITLNESDTPAAMAAFLQRNPGLSQIACVDGRIIGAVLCGHNGRAGSLHHLAVDPAWRRRGLGRQLVETCLAALQQAGIPRCNLFVYSDNETGNRFWLEQGWDDPSSWKVLQKRLLQSTG</sequence>
<evidence type="ECO:0000256" key="2">
    <source>
        <dbReference type="ARBA" id="ARBA00023315"/>
    </source>
</evidence>
<dbReference type="Pfam" id="PF00583">
    <property type="entry name" value="Acetyltransf_1"/>
    <property type="match status" value="1"/>
</dbReference>
<reference evidence="4 5" key="1">
    <citation type="submission" date="2017-04" db="EMBL/GenBank/DDBJ databases">
        <authorList>
            <person name="Afonso C.L."/>
            <person name="Miller P.J."/>
            <person name="Scott M.A."/>
            <person name="Spackman E."/>
            <person name="Goraichik I."/>
            <person name="Dimitrov K.M."/>
            <person name="Suarez D.L."/>
            <person name="Swayne D.E."/>
        </authorList>
    </citation>
    <scope>NUCLEOTIDE SEQUENCE [LARGE SCALE GENOMIC DNA]</scope>
    <source>
        <strain evidence="4 5">DSM 23236</strain>
    </source>
</reference>
<organism evidence="4 5">
    <name type="scientific">Andreprevotia lacus DSM 23236</name>
    <dbReference type="NCBI Taxonomy" id="1121001"/>
    <lineage>
        <taxon>Bacteria</taxon>
        <taxon>Pseudomonadati</taxon>
        <taxon>Pseudomonadota</taxon>
        <taxon>Betaproteobacteria</taxon>
        <taxon>Neisseriales</taxon>
        <taxon>Chitinibacteraceae</taxon>
        <taxon>Andreprevotia</taxon>
    </lineage>
</organism>
<dbReference type="InterPro" id="IPR016181">
    <property type="entry name" value="Acyl_CoA_acyltransferase"/>
</dbReference>
<protein>
    <submittedName>
        <fullName evidence="4">Ribosomal protein S18 acetylase RimI</fullName>
    </submittedName>
</protein>
<dbReference type="PROSITE" id="PS51186">
    <property type="entry name" value="GNAT"/>
    <property type="match status" value="1"/>
</dbReference>
<dbReference type="AlphaFoldDB" id="A0A1W1XFK8"/>
<feature type="domain" description="N-acetyltransferase" evidence="3">
    <location>
        <begin position="1"/>
        <end position="138"/>
    </location>
</feature>
<keyword evidence="1" id="KW-0808">Transferase</keyword>
<keyword evidence="5" id="KW-1185">Reference proteome</keyword>
<accession>A0A1W1XFK8</accession>
<keyword evidence="2" id="KW-0012">Acyltransferase</keyword>
<keyword evidence="4" id="KW-0687">Ribonucleoprotein</keyword>
<dbReference type="Proteomes" id="UP000192761">
    <property type="component" value="Unassembled WGS sequence"/>
</dbReference>
<dbReference type="Gene3D" id="3.40.630.30">
    <property type="match status" value="1"/>
</dbReference>
<evidence type="ECO:0000313" key="4">
    <source>
        <dbReference type="EMBL" id="SMC22736.1"/>
    </source>
</evidence>
<evidence type="ECO:0000256" key="1">
    <source>
        <dbReference type="ARBA" id="ARBA00022679"/>
    </source>
</evidence>
<dbReference type="GO" id="GO:0005840">
    <property type="term" value="C:ribosome"/>
    <property type="evidence" value="ECO:0007669"/>
    <property type="project" value="UniProtKB-KW"/>
</dbReference>
<dbReference type="CDD" id="cd04301">
    <property type="entry name" value="NAT_SF"/>
    <property type="match status" value="1"/>
</dbReference>